<dbReference type="InterPro" id="IPR001753">
    <property type="entry name" value="Enoyl-CoA_hydra/iso"/>
</dbReference>
<keyword evidence="2" id="KW-0576">Peroxisome</keyword>
<dbReference type="eggNOG" id="KOG0016">
    <property type="taxonomic scope" value="Eukaryota"/>
</dbReference>
<dbReference type="OrthoDB" id="448450at2759"/>
<sequence length="292" mass="32128">MLSQAFLFFGYFSNLLPSPMPIPPPPTFPSLQLVLDAEHGVLWMTLDRPKKYNAIDGPLYDNIVRALDYAAQTDGVNIVVLSGNGKYFSSGNDLASMNQQYAEAAENPDGPQAMLDASRNRFSKFAIRFITFPKILVLALNGPAVGIGATIIPHADFVYASADATIYTPFTDLGQSPEAVSSMTFPAIMGMARANEVLILGRTFNANECFQAGLFSAVFSPEEFRQKVQERVAKLADKPPGSLLDCKKLIREKLIPAYLDTNERECNLLSQRWASDECAEALIKFASRRSKL</sequence>
<gene>
    <name evidence="4" type="ORF">CAOG_006744</name>
</gene>
<dbReference type="PANTHER" id="PTHR43684:SF1">
    <property type="entry name" value="ENOYL-COA DELTA ISOMERASE 2"/>
    <property type="match status" value="1"/>
</dbReference>
<accession>A0A0D2UMZ2</accession>
<protein>
    <submittedName>
        <fullName evidence="4">Chromodomain protein</fullName>
    </submittedName>
</protein>
<evidence type="ECO:0000256" key="2">
    <source>
        <dbReference type="ARBA" id="ARBA00023140"/>
    </source>
</evidence>
<name>A0A0D2UMZ2_CAPO3</name>
<evidence type="ECO:0000313" key="5">
    <source>
        <dbReference type="Proteomes" id="UP000008743"/>
    </source>
</evidence>
<reference evidence="5" key="1">
    <citation type="submission" date="2011-02" db="EMBL/GenBank/DDBJ databases">
        <title>The Genome Sequence of Capsaspora owczarzaki ATCC 30864.</title>
        <authorList>
            <person name="Russ C."/>
            <person name="Cuomo C."/>
            <person name="Burger G."/>
            <person name="Gray M.W."/>
            <person name="Holland P.W.H."/>
            <person name="King N."/>
            <person name="Lang F.B.F."/>
            <person name="Roger A.J."/>
            <person name="Ruiz-Trillo I."/>
            <person name="Young S.K."/>
            <person name="Zeng Q."/>
            <person name="Gargeya S."/>
            <person name="Alvarado L."/>
            <person name="Berlin A."/>
            <person name="Chapman S.B."/>
            <person name="Chen Z."/>
            <person name="Freedman E."/>
            <person name="Gellesch M."/>
            <person name="Goldberg J."/>
            <person name="Griggs A."/>
            <person name="Gujja S."/>
            <person name="Heilman E."/>
            <person name="Heiman D."/>
            <person name="Howarth C."/>
            <person name="Mehta T."/>
            <person name="Neiman D."/>
            <person name="Pearson M."/>
            <person name="Roberts A."/>
            <person name="Saif S."/>
            <person name="Shea T."/>
            <person name="Shenoy N."/>
            <person name="Sisk P."/>
            <person name="Stolte C."/>
            <person name="Sykes S."/>
            <person name="White J."/>
            <person name="Yandava C."/>
            <person name="Haas B."/>
            <person name="Nusbaum C."/>
            <person name="Birren B."/>
        </authorList>
    </citation>
    <scope>NUCLEOTIDE SEQUENCE</scope>
    <source>
        <strain evidence="5">ATCC 30864</strain>
    </source>
</reference>
<dbReference type="InterPro" id="IPR029045">
    <property type="entry name" value="ClpP/crotonase-like_dom_sf"/>
</dbReference>
<dbReference type="PANTHER" id="PTHR43684">
    <property type="match status" value="1"/>
</dbReference>
<dbReference type="PhylomeDB" id="A0A0D2UMZ2"/>
<evidence type="ECO:0000256" key="3">
    <source>
        <dbReference type="ARBA" id="ARBA00023235"/>
    </source>
</evidence>
<organism evidence="4 5">
    <name type="scientific">Capsaspora owczarzaki (strain ATCC 30864)</name>
    <dbReference type="NCBI Taxonomy" id="595528"/>
    <lineage>
        <taxon>Eukaryota</taxon>
        <taxon>Filasterea</taxon>
        <taxon>Capsaspora</taxon>
    </lineage>
</organism>
<dbReference type="InterPro" id="IPR051053">
    <property type="entry name" value="ECH/Chromodomain_protein"/>
</dbReference>
<dbReference type="GO" id="GO:0004165">
    <property type="term" value="F:delta(3)-delta(2)-enoyl-CoA isomerase activity"/>
    <property type="evidence" value="ECO:0007669"/>
    <property type="project" value="UniProtKB-ARBA"/>
</dbReference>
<comment type="subcellular location">
    <subcellularLocation>
        <location evidence="1">Peroxisome</location>
    </subcellularLocation>
</comment>
<dbReference type="Gene3D" id="1.10.12.10">
    <property type="entry name" value="Lyase 2-enoyl-coa Hydratase, Chain A, domain 2"/>
    <property type="match status" value="1"/>
</dbReference>
<dbReference type="Proteomes" id="UP000008743">
    <property type="component" value="Unassembled WGS sequence"/>
</dbReference>
<dbReference type="CDD" id="cd06558">
    <property type="entry name" value="crotonase-like"/>
    <property type="match status" value="1"/>
</dbReference>
<dbReference type="STRING" id="595528.A0A0D2UMZ2"/>
<dbReference type="InParanoid" id="A0A0D2UMZ2"/>
<evidence type="ECO:0000313" key="4">
    <source>
        <dbReference type="EMBL" id="KJE96411.1"/>
    </source>
</evidence>
<dbReference type="SUPFAM" id="SSF52096">
    <property type="entry name" value="ClpP/crotonase"/>
    <property type="match status" value="1"/>
</dbReference>
<dbReference type="GO" id="GO:0005777">
    <property type="term" value="C:peroxisome"/>
    <property type="evidence" value="ECO:0007669"/>
    <property type="project" value="UniProtKB-SubCell"/>
</dbReference>
<dbReference type="EMBL" id="KE346371">
    <property type="protein sequence ID" value="KJE96411.1"/>
    <property type="molecule type" value="Genomic_DNA"/>
</dbReference>
<dbReference type="AlphaFoldDB" id="A0A0D2UMZ2"/>
<keyword evidence="3" id="KW-0413">Isomerase</keyword>
<keyword evidence="5" id="KW-1185">Reference proteome</keyword>
<dbReference type="Pfam" id="PF00378">
    <property type="entry name" value="ECH_1"/>
    <property type="match status" value="1"/>
</dbReference>
<evidence type="ECO:0000256" key="1">
    <source>
        <dbReference type="ARBA" id="ARBA00004275"/>
    </source>
</evidence>
<dbReference type="Gene3D" id="3.90.226.10">
    <property type="entry name" value="2-enoyl-CoA Hydratase, Chain A, domain 1"/>
    <property type="match status" value="1"/>
</dbReference>
<dbReference type="InterPro" id="IPR014748">
    <property type="entry name" value="Enoyl-CoA_hydra_C"/>
</dbReference>
<proteinExistence type="predicted"/>